<dbReference type="GO" id="GO:0042144">
    <property type="term" value="P:vacuole fusion, non-autophagic"/>
    <property type="evidence" value="ECO:0007669"/>
    <property type="project" value="TreeGrafter"/>
</dbReference>
<feature type="compositionally biased region" description="Low complexity" evidence="2">
    <location>
        <begin position="32"/>
        <end position="47"/>
    </location>
</feature>
<evidence type="ECO:0000313" key="4">
    <source>
        <dbReference type="EMBL" id="KAG0271911.1"/>
    </source>
</evidence>
<comment type="similarity">
    <text evidence="1">Belongs to the protease inhibitor I9 family.</text>
</comment>
<dbReference type="AlphaFoldDB" id="A0AAD4H4Y0"/>
<organism evidence="4 5">
    <name type="scientific">Linnemannia exigua</name>
    <dbReference type="NCBI Taxonomy" id="604196"/>
    <lineage>
        <taxon>Eukaryota</taxon>
        <taxon>Fungi</taxon>
        <taxon>Fungi incertae sedis</taxon>
        <taxon>Mucoromycota</taxon>
        <taxon>Mortierellomycotina</taxon>
        <taxon>Mortierellomycetes</taxon>
        <taxon>Mortierellales</taxon>
        <taxon>Mortierellaceae</taxon>
        <taxon>Linnemannia</taxon>
    </lineage>
</organism>
<evidence type="ECO:0000256" key="1">
    <source>
        <dbReference type="ARBA" id="ARBA00038069"/>
    </source>
</evidence>
<comment type="caution">
    <text evidence="4">The sequence shown here is derived from an EMBL/GenBank/DDBJ whole genome shotgun (WGS) entry which is preliminary data.</text>
</comment>
<sequence>MTSDQEAANAFSASVLPVATQNPGDKTAKSLAQHPGQAPQKGGAQAQVASNKVIVVFKTGTAQEEITKAENDIIAQGGTITQRYTSALLGFAAALPDNSIQALSVHPQVNYIEPDGEVSAYAKSLIA</sequence>
<evidence type="ECO:0000259" key="3">
    <source>
        <dbReference type="Pfam" id="PF05922"/>
    </source>
</evidence>
<accession>A0AAD4H4Y0</accession>
<dbReference type="InterPro" id="IPR010259">
    <property type="entry name" value="S8pro/Inhibitor_I9"/>
</dbReference>
<dbReference type="Gene3D" id="3.30.70.80">
    <property type="entry name" value="Peptidase S8 propeptide/proteinase inhibitor I9"/>
    <property type="match status" value="1"/>
</dbReference>
<dbReference type="Proteomes" id="UP001194580">
    <property type="component" value="Unassembled WGS sequence"/>
</dbReference>
<dbReference type="InterPro" id="IPR037045">
    <property type="entry name" value="S8pro/Inhibitor_I9_sf"/>
</dbReference>
<proteinExistence type="inferred from homology"/>
<reference evidence="4" key="1">
    <citation type="journal article" date="2020" name="Fungal Divers.">
        <title>Resolving the Mortierellaceae phylogeny through synthesis of multi-gene phylogenetics and phylogenomics.</title>
        <authorList>
            <person name="Vandepol N."/>
            <person name="Liber J."/>
            <person name="Desiro A."/>
            <person name="Na H."/>
            <person name="Kennedy M."/>
            <person name="Barry K."/>
            <person name="Grigoriev I.V."/>
            <person name="Miller A.N."/>
            <person name="O'Donnell K."/>
            <person name="Stajich J.E."/>
            <person name="Bonito G."/>
        </authorList>
    </citation>
    <scope>NUCLEOTIDE SEQUENCE</scope>
    <source>
        <strain evidence="4">NRRL 28262</strain>
    </source>
</reference>
<dbReference type="Pfam" id="PF05922">
    <property type="entry name" value="Inhibitor_I9"/>
    <property type="match status" value="1"/>
</dbReference>
<gene>
    <name evidence="4" type="ORF">BGZ95_000216</name>
</gene>
<dbReference type="InterPro" id="IPR052471">
    <property type="entry name" value="PBI_I9"/>
</dbReference>
<evidence type="ECO:0000256" key="2">
    <source>
        <dbReference type="SAM" id="MobiDB-lite"/>
    </source>
</evidence>
<protein>
    <recommendedName>
        <fullName evidence="3">Inhibitor I9 domain-containing protein</fullName>
    </recommendedName>
</protein>
<name>A0AAD4H4Y0_9FUNG</name>
<dbReference type="PANTHER" id="PTHR28288">
    <property type="entry name" value="PROTEASE B INHIBITOR 2"/>
    <property type="match status" value="1"/>
</dbReference>
<dbReference type="GO" id="GO:0004866">
    <property type="term" value="F:endopeptidase inhibitor activity"/>
    <property type="evidence" value="ECO:0007669"/>
    <property type="project" value="TreeGrafter"/>
</dbReference>
<feature type="region of interest" description="Disordered" evidence="2">
    <location>
        <begin position="13"/>
        <end position="47"/>
    </location>
</feature>
<keyword evidence="5" id="KW-1185">Reference proteome</keyword>
<dbReference type="PANTHER" id="PTHR28288:SF2">
    <property type="entry name" value="PROTEASE B INHIBITOR 2"/>
    <property type="match status" value="1"/>
</dbReference>
<evidence type="ECO:0000313" key="5">
    <source>
        <dbReference type="Proteomes" id="UP001194580"/>
    </source>
</evidence>
<feature type="domain" description="Inhibitor I9" evidence="3">
    <location>
        <begin position="53"/>
        <end position="119"/>
    </location>
</feature>
<dbReference type="EMBL" id="JAAAIL010001032">
    <property type="protein sequence ID" value="KAG0271911.1"/>
    <property type="molecule type" value="Genomic_DNA"/>
</dbReference>
<dbReference type="SUPFAM" id="SSF54897">
    <property type="entry name" value="Protease propeptides/inhibitors"/>
    <property type="match status" value="1"/>
</dbReference>